<keyword evidence="2" id="KW-0547">Nucleotide-binding</keyword>
<dbReference type="SUPFAM" id="SSF55681">
    <property type="entry name" value="Class II aaRS and biotin synthetases"/>
    <property type="match status" value="1"/>
</dbReference>
<evidence type="ECO:0000256" key="5">
    <source>
        <dbReference type="ARBA" id="ARBA00023146"/>
    </source>
</evidence>
<dbReference type="EMBL" id="CAMAPF010001011">
    <property type="protein sequence ID" value="CAH9138720.1"/>
    <property type="molecule type" value="Genomic_DNA"/>
</dbReference>
<gene>
    <name evidence="8" type="ORF">CEPIT_LOCUS37026</name>
</gene>
<feature type="domain" description="Aminoacyl-transfer RNA synthetases class-II family profile" evidence="7">
    <location>
        <begin position="171"/>
        <end position="505"/>
    </location>
</feature>
<dbReference type="AlphaFoldDB" id="A0AAV0FTL0"/>
<dbReference type="Proteomes" id="UP001152523">
    <property type="component" value="Unassembled WGS sequence"/>
</dbReference>
<protein>
    <recommendedName>
        <fullName evidence="7">Aminoacyl-transfer RNA synthetases class-II family profile domain-containing protein</fullName>
    </recommendedName>
</protein>
<proteinExistence type="predicted"/>
<evidence type="ECO:0000256" key="6">
    <source>
        <dbReference type="SAM" id="MobiDB-lite"/>
    </source>
</evidence>
<evidence type="ECO:0000313" key="8">
    <source>
        <dbReference type="EMBL" id="CAH9138720.1"/>
    </source>
</evidence>
<organism evidence="8 9">
    <name type="scientific">Cuscuta epithymum</name>
    <dbReference type="NCBI Taxonomy" id="186058"/>
    <lineage>
        <taxon>Eukaryota</taxon>
        <taxon>Viridiplantae</taxon>
        <taxon>Streptophyta</taxon>
        <taxon>Embryophyta</taxon>
        <taxon>Tracheophyta</taxon>
        <taxon>Spermatophyta</taxon>
        <taxon>Magnoliopsida</taxon>
        <taxon>eudicotyledons</taxon>
        <taxon>Gunneridae</taxon>
        <taxon>Pentapetalae</taxon>
        <taxon>asterids</taxon>
        <taxon>lamiids</taxon>
        <taxon>Solanales</taxon>
        <taxon>Convolvulaceae</taxon>
        <taxon>Cuscuteae</taxon>
        <taxon>Cuscuta</taxon>
        <taxon>Cuscuta subgen. Cuscuta</taxon>
    </lineage>
</organism>
<evidence type="ECO:0000256" key="2">
    <source>
        <dbReference type="ARBA" id="ARBA00022741"/>
    </source>
</evidence>
<name>A0AAV0FTL0_9ASTE</name>
<keyword evidence="9" id="KW-1185">Reference proteome</keyword>
<dbReference type="InterPro" id="IPR004364">
    <property type="entry name" value="Aa-tRNA-synt_II"/>
</dbReference>
<accession>A0AAV0FTL0</accession>
<evidence type="ECO:0000259" key="7">
    <source>
        <dbReference type="PROSITE" id="PS50862"/>
    </source>
</evidence>
<sequence length="516" mass="58711">MSSLESMSDITPSSLSSKYTYRLVLKTIFERDDDGVGLFGERVVIGGWVKISKELKVIKEKSDMQNLSPPLYSMLEVNDGSSVKNLQVLVDSKLESPEKVMPTGTCIVVEGILQKASTEGKHHIELLANKILHLGTVDKNEYLLTRRTLPLTVLRNYPHLQPRTAQMTSIMRMHNSAFTALRTFYQANGFLYVQVPIITDIDTRESDKKFHVIVATNEDQRKKEENAGEEEMSGNKEEDGYMESQDYFSELMHLTSSGHFHLQSQASALGNVYTYGPFFRPDPPYGIKSLAEMWKVETEMAFSQLEDAMDCAEDLLKFMCKWILEKCIEDVMFLSKPTATTLIEELQLVTSSSFKRISYRKLLEDMNAVSINEELGIVMEFGHVLIEGRLLMHVVTNIYKRPVIVYDHPKELKPFHVRLNDDGKTVASFDIFFPHVGFVLSGSQSEERLDTLISRIEEVGLRQEQLKWYLDLRKHGNTTHSGFSLKLDSLLLYAGGFKDLGDVAPFPKYHSDSESE</sequence>
<dbReference type="Gene3D" id="3.30.930.10">
    <property type="entry name" value="Bira Bifunctional Protein, Domain 2"/>
    <property type="match status" value="1"/>
</dbReference>
<dbReference type="Pfam" id="PF00152">
    <property type="entry name" value="tRNA-synt_2"/>
    <property type="match status" value="1"/>
</dbReference>
<dbReference type="GO" id="GO:0006421">
    <property type="term" value="P:asparaginyl-tRNA aminoacylation"/>
    <property type="evidence" value="ECO:0007669"/>
    <property type="project" value="TreeGrafter"/>
</dbReference>
<keyword evidence="5" id="KW-0030">Aminoacyl-tRNA synthetase</keyword>
<evidence type="ECO:0000313" key="9">
    <source>
        <dbReference type="Proteomes" id="UP001152523"/>
    </source>
</evidence>
<evidence type="ECO:0000256" key="3">
    <source>
        <dbReference type="ARBA" id="ARBA00022840"/>
    </source>
</evidence>
<dbReference type="PANTHER" id="PTHR22594:SF36">
    <property type="entry name" value="ASPARAGINE--TRNA LIGASE, CYTOPLASMIC 2"/>
    <property type="match status" value="1"/>
</dbReference>
<dbReference type="InterPro" id="IPR045864">
    <property type="entry name" value="aa-tRNA-synth_II/BPL/LPL"/>
</dbReference>
<evidence type="ECO:0000256" key="4">
    <source>
        <dbReference type="ARBA" id="ARBA00022917"/>
    </source>
</evidence>
<dbReference type="PROSITE" id="PS50862">
    <property type="entry name" value="AA_TRNA_LIGASE_II"/>
    <property type="match status" value="1"/>
</dbReference>
<reference evidence="8" key="1">
    <citation type="submission" date="2022-07" db="EMBL/GenBank/DDBJ databases">
        <authorList>
            <person name="Macas J."/>
            <person name="Novak P."/>
            <person name="Neumann P."/>
        </authorList>
    </citation>
    <scope>NUCLEOTIDE SEQUENCE</scope>
</reference>
<dbReference type="CDD" id="cd04318">
    <property type="entry name" value="EcAsnRS_like_N"/>
    <property type="match status" value="1"/>
</dbReference>
<evidence type="ECO:0000256" key="1">
    <source>
        <dbReference type="ARBA" id="ARBA00022598"/>
    </source>
</evidence>
<comment type="caution">
    <text evidence="8">The sequence shown here is derived from an EMBL/GenBank/DDBJ whole genome shotgun (WGS) entry which is preliminary data.</text>
</comment>
<dbReference type="GO" id="GO:0005524">
    <property type="term" value="F:ATP binding"/>
    <property type="evidence" value="ECO:0007669"/>
    <property type="project" value="UniProtKB-KW"/>
</dbReference>
<keyword evidence="1" id="KW-0436">Ligase</keyword>
<dbReference type="GO" id="GO:0004816">
    <property type="term" value="F:asparagine-tRNA ligase activity"/>
    <property type="evidence" value="ECO:0007669"/>
    <property type="project" value="TreeGrafter"/>
</dbReference>
<dbReference type="InterPro" id="IPR006195">
    <property type="entry name" value="aa-tRNA-synth_II"/>
</dbReference>
<dbReference type="GO" id="GO:0005739">
    <property type="term" value="C:mitochondrion"/>
    <property type="evidence" value="ECO:0007669"/>
    <property type="project" value="TreeGrafter"/>
</dbReference>
<feature type="region of interest" description="Disordered" evidence="6">
    <location>
        <begin position="219"/>
        <end position="239"/>
    </location>
</feature>
<keyword evidence="4" id="KW-0648">Protein biosynthesis</keyword>
<keyword evidence="3" id="KW-0067">ATP-binding</keyword>
<dbReference type="PANTHER" id="PTHR22594">
    <property type="entry name" value="ASPARTYL/LYSYL-TRNA SYNTHETASE"/>
    <property type="match status" value="1"/>
</dbReference>